<protein>
    <submittedName>
        <fullName evidence="1">Uncharacterized protein</fullName>
    </submittedName>
</protein>
<organism evidence="1 2">
    <name type="scientific">Methylorubrum suomiense</name>
    <dbReference type="NCBI Taxonomy" id="144191"/>
    <lineage>
        <taxon>Bacteria</taxon>
        <taxon>Pseudomonadati</taxon>
        <taxon>Pseudomonadota</taxon>
        <taxon>Alphaproteobacteria</taxon>
        <taxon>Hyphomicrobiales</taxon>
        <taxon>Methylobacteriaceae</taxon>
        <taxon>Methylorubrum</taxon>
    </lineage>
</organism>
<dbReference type="EMBL" id="BPRE01000020">
    <property type="protein sequence ID" value="GJE78148.1"/>
    <property type="molecule type" value="Genomic_DNA"/>
</dbReference>
<dbReference type="RefSeq" id="WP_238308733.1">
    <property type="nucleotide sequence ID" value="NZ_BPRE01000020.1"/>
</dbReference>
<reference evidence="1" key="1">
    <citation type="journal article" date="2021" name="Front. Microbiol.">
        <title>Comprehensive Comparative Genomics and Phenotyping of Methylobacterium Species.</title>
        <authorList>
            <person name="Alessa O."/>
            <person name="Ogura Y."/>
            <person name="Fujitani Y."/>
            <person name="Takami H."/>
            <person name="Hayashi T."/>
            <person name="Sahin N."/>
            <person name="Tani A."/>
        </authorList>
    </citation>
    <scope>NUCLEOTIDE SEQUENCE</scope>
    <source>
        <strain evidence="1">DSM 14458</strain>
    </source>
</reference>
<comment type="caution">
    <text evidence="1">The sequence shown here is derived from an EMBL/GenBank/DDBJ whole genome shotgun (WGS) entry which is preliminary data.</text>
</comment>
<gene>
    <name evidence="1" type="ORF">BGCPKDLD_4759</name>
</gene>
<evidence type="ECO:0000313" key="1">
    <source>
        <dbReference type="EMBL" id="GJE78148.1"/>
    </source>
</evidence>
<name>A0ABQ4V1C6_9HYPH</name>
<evidence type="ECO:0000313" key="2">
    <source>
        <dbReference type="Proteomes" id="UP001055093"/>
    </source>
</evidence>
<accession>A0ABQ4V1C6</accession>
<keyword evidence="2" id="KW-1185">Reference proteome</keyword>
<reference evidence="1" key="2">
    <citation type="submission" date="2021-08" db="EMBL/GenBank/DDBJ databases">
        <authorList>
            <person name="Tani A."/>
            <person name="Ola A."/>
            <person name="Ogura Y."/>
            <person name="Katsura K."/>
            <person name="Hayashi T."/>
        </authorList>
    </citation>
    <scope>NUCLEOTIDE SEQUENCE</scope>
    <source>
        <strain evidence="1">DSM 14458</strain>
    </source>
</reference>
<dbReference type="Proteomes" id="UP001055093">
    <property type="component" value="Unassembled WGS sequence"/>
</dbReference>
<sequence length="655" mass="72293">MARLAYTVTNHSLTFFIKGRPYSLTKDHEHYVQARAHLQTPPDVAHDADLLVDLVDARRALSRASFNRIQFDGNEILWQGKPLHGIWVDRILEFRAAGEDHTALFNALDRLVHNPTATAIERLPIFLDRVALPFMPDGRFLAFKGVQSDLRSHHQNLDGSYFTHEVGAQPRMPRDAVNPNPNETCSHGLHVGAQGYVKSYYSSGQVVLVAVDPVDVVAVPTDYHGEKMRVCGYEVIEHLDKDFSDELFGRLRDTYLTPKSDVSPTPSGSELAALACVGDTVTYAGHDSDGHAGAVRAGLYEVLEVDDVDVALDGKRLRVATAWEQVWLHDDKVTKVERDGLVLRPTEEADTGIEDEEEDEDVEEETDFDRIRVGDVIEYQDQYGADTFGLVTTATTDAVQVRDVEGDQIDIVEDDFARVVPASEVTASMLVTKGAIVLLDRHDFLQPGTYTVAGIEEENGDGDQVESDSEMWAVLVEGRRLPIRNRNIVGVTFKDEQLWPRTKVEVTGDTVTMISVDGHDLRGEAEALVVEPEPILPGDLVEVTGEGWPPAGVYPVLQIGLVSGDAQIQTEHDGVQTAPAHRVSLHQSRPWMRAEVGGTVVLDDPADGDNSPVYSASWQVADLCLNAERQQIQVRTHFGNHWVDATPVTAAYPKA</sequence>
<proteinExistence type="predicted"/>